<feature type="region of interest" description="Disordered" evidence="1">
    <location>
        <begin position="386"/>
        <end position="412"/>
    </location>
</feature>
<dbReference type="Proteomes" id="UP000195521">
    <property type="component" value="Unassembled WGS sequence"/>
</dbReference>
<dbReference type="AlphaFoldDB" id="A0A1Y1JNV3"/>
<sequence>MAKTTEEELEAANVLKLDKIHEELYSLNETSKFDAYCEKLNIDNEQYSKSKILCTKLMYVLEQIAVNGRKPENTKRCGYLRYWLYEEIGKIYTDHSKMVSEISLAKDLIDIVNNVIKKELKYICTSFPEPEKNVTLDEWKKRKISYMYFQNYDEIKKISNSNDNDKCSKYLTFVNNFSRLYERYKKDHCNNGSWWLFNTDTHYFYCASKFDPKKLISELEACKLYKPRDINALDAQQPPSDTGPIIKPEKDQQLTKNRVVEPKGETNATSNDSVSHGVTVGVTRASQEADSQDIRAKVTARPLNTEGREDPLGFEISRETEAHVGLLDKRDSKVSSSLQDILHGVIPKGMQHQGGQKVSPKSGIIEDKIDQGKSWKNYQRINPTHYYLPGSTEPGKSSNKKEKKKGEFENNYNDEYKEELSRYMSEEFLTHSQKSALYLSY</sequence>
<feature type="compositionally biased region" description="Polar residues" evidence="1">
    <location>
        <begin position="266"/>
        <end position="275"/>
    </location>
</feature>
<proteinExistence type="predicted"/>
<reference evidence="3" key="1">
    <citation type="submission" date="2017-04" db="EMBL/GenBank/DDBJ databases">
        <title>Plasmodium gonderi genome.</title>
        <authorList>
            <person name="Arisue N."/>
            <person name="Honma H."/>
            <person name="Kawai S."/>
            <person name="Tougan T."/>
            <person name="Tanabe K."/>
            <person name="Horii T."/>
        </authorList>
    </citation>
    <scope>NUCLEOTIDE SEQUENCE [LARGE SCALE GENOMIC DNA]</scope>
    <source>
        <strain evidence="3">ATCC 30045</strain>
    </source>
</reference>
<gene>
    <name evidence="2" type="ORF">PGO_000205</name>
</gene>
<dbReference type="RefSeq" id="XP_028546529.1">
    <property type="nucleotide sequence ID" value="XM_028690728.1"/>
</dbReference>
<feature type="region of interest" description="Disordered" evidence="1">
    <location>
        <begin position="233"/>
        <end position="275"/>
    </location>
</feature>
<organism evidence="2 3">
    <name type="scientific">Plasmodium gonderi</name>
    <dbReference type="NCBI Taxonomy" id="77519"/>
    <lineage>
        <taxon>Eukaryota</taxon>
        <taxon>Sar</taxon>
        <taxon>Alveolata</taxon>
        <taxon>Apicomplexa</taxon>
        <taxon>Aconoidasida</taxon>
        <taxon>Haemosporida</taxon>
        <taxon>Plasmodiidae</taxon>
        <taxon>Plasmodium</taxon>
        <taxon>Plasmodium (Plasmodium)</taxon>
    </lineage>
</organism>
<comment type="caution">
    <text evidence="2">The sequence shown here is derived from an EMBL/GenBank/DDBJ whole genome shotgun (WGS) entry which is preliminary data.</text>
</comment>
<keyword evidence="3" id="KW-1185">Reference proteome</keyword>
<feature type="compositionally biased region" description="Basic and acidic residues" evidence="1">
    <location>
        <begin position="247"/>
        <end position="264"/>
    </location>
</feature>
<evidence type="ECO:0000313" key="2">
    <source>
        <dbReference type="EMBL" id="GAW83940.1"/>
    </source>
</evidence>
<dbReference type="OrthoDB" id="388879at2759"/>
<dbReference type="GeneID" id="39744748"/>
<accession>A0A1Y1JNV3</accession>
<evidence type="ECO:0000313" key="3">
    <source>
        <dbReference type="Proteomes" id="UP000195521"/>
    </source>
</evidence>
<evidence type="ECO:0000256" key="1">
    <source>
        <dbReference type="SAM" id="MobiDB-lite"/>
    </source>
</evidence>
<protein>
    <submittedName>
        <fullName evidence="2">Variable surface protein</fullName>
    </submittedName>
</protein>
<dbReference type="Pfam" id="PF05795">
    <property type="entry name" value="Plasmodium_Vir"/>
    <property type="match status" value="1"/>
</dbReference>
<name>A0A1Y1JNV3_PLAGO</name>
<dbReference type="InterPro" id="IPR008780">
    <property type="entry name" value="Plasmodium_Vir"/>
</dbReference>
<dbReference type="EMBL" id="BDQF01000032">
    <property type="protein sequence ID" value="GAW83940.1"/>
    <property type="molecule type" value="Genomic_DNA"/>
</dbReference>